<dbReference type="SMART" id="SM00220">
    <property type="entry name" value="S_TKc"/>
    <property type="match status" value="1"/>
</dbReference>
<keyword evidence="4 5" id="KW-0067">ATP-binding</keyword>
<evidence type="ECO:0000256" key="7">
    <source>
        <dbReference type="SAM" id="MobiDB-lite"/>
    </source>
</evidence>
<dbReference type="InterPro" id="IPR017441">
    <property type="entry name" value="Protein_kinase_ATP_BS"/>
</dbReference>
<dbReference type="PROSITE" id="PS00107">
    <property type="entry name" value="PROTEIN_KINASE_ATP"/>
    <property type="match status" value="1"/>
</dbReference>
<evidence type="ECO:0000313" key="10">
    <source>
        <dbReference type="Proteomes" id="UP001341281"/>
    </source>
</evidence>
<dbReference type="SUPFAM" id="SSF56112">
    <property type="entry name" value="Protein kinase-like (PK-like)"/>
    <property type="match status" value="1"/>
</dbReference>
<evidence type="ECO:0000256" key="6">
    <source>
        <dbReference type="RuleBase" id="RU000304"/>
    </source>
</evidence>
<dbReference type="PANTHER" id="PTHR24055">
    <property type="entry name" value="MITOGEN-ACTIVATED PROTEIN KINASE"/>
    <property type="match status" value="1"/>
</dbReference>
<feature type="binding site" evidence="5">
    <location>
        <position position="101"/>
    </location>
    <ligand>
        <name>ATP</name>
        <dbReference type="ChEBI" id="CHEBI:30616"/>
    </ligand>
</feature>
<dbReference type="InterPro" id="IPR050117">
    <property type="entry name" value="MAPK"/>
</dbReference>
<evidence type="ECO:0000256" key="5">
    <source>
        <dbReference type="PROSITE-ProRule" id="PRU10141"/>
    </source>
</evidence>
<dbReference type="GO" id="GO:0004674">
    <property type="term" value="F:protein serine/threonine kinase activity"/>
    <property type="evidence" value="ECO:0007669"/>
    <property type="project" value="UniProtKB-KW"/>
</dbReference>
<dbReference type="InterPro" id="IPR011009">
    <property type="entry name" value="Kinase-like_dom_sf"/>
</dbReference>
<dbReference type="PROSITE" id="PS00108">
    <property type="entry name" value="PROTEIN_KINASE_ST"/>
    <property type="match status" value="1"/>
</dbReference>
<comment type="similarity">
    <text evidence="6">Belongs to the protein kinase superfamily.</text>
</comment>
<dbReference type="AlphaFoldDB" id="A0AAQ3SR60"/>
<evidence type="ECO:0000256" key="3">
    <source>
        <dbReference type="ARBA" id="ARBA00022777"/>
    </source>
</evidence>
<evidence type="ECO:0000256" key="1">
    <source>
        <dbReference type="ARBA" id="ARBA00022679"/>
    </source>
</evidence>
<keyword evidence="6" id="KW-0723">Serine/threonine-protein kinase</keyword>
<keyword evidence="3" id="KW-0418">Kinase</keyword>
<dbReference type="GO" id="GO:0005524">
    <property type="term" value="F:ATP binding"/>
    <property type="evidence" value="ECO:0007669"/>
    <property type="project" value="UniProtKB-UniRule"/>
</dbReference>
<evidence type="ECO:0000259" key="8">
    <source>
        <dbReference type="PROSITE" id="PS50011"/>
    </source>
</evidence>
<evidence type="ECO:0000256" key="2">
    <source>
        <dbReference type="ARBA" id="ARBA00022741"/>
    </source>
</evidence>
<dbReference type="PROSITE" id="PS50011">
    <property type="entry name" value="PROTEIN_KINASE_DOM"/>
    <property type="match status" value="1"/>
</dbReference>
<sequence length="348" mass="38210">MAPAEASRKREAPEPDDGPGGDQKRQSISIRPHIISRRAAQEQDKPAAAPDDGPRPDKERPGRYNFSSIYDYDKLGILGEGAYGVVMHARHRRTGQEVAVKWIRDIRAGDDDIRAVVREAGCLAACRGAPAVLQIRDVAASATGDLFIVTELMDGGTLCDQLNLTVTRRFAEPRARAAMRQLLGGVASVHAAGVIHRDIKPDNVLVGRGGALKICDFGFATPARLPFPEEDPSRVGTMWYRAPELVMGRRRYGAPVDMWALGCVMFELLTGQLLFAHVETEDDLLREMLRLRHVMEADGVAAFKGLPSDLSQDAADLLCALLCFDEDERITTAQGLKHQWFSEEAQDA</sequence>
<reference evidence="9 10" key="1">
    <citation type="submission" date="2024-02" db="EMBL/GenBank/DDBJ databases">
        <title>High-quality chromosome-scale genome assembly of Pensacola bahiagrass (Paspalum notatum Flugge var. saurae).</title>
        <authorList>
            <person name="Vega J.M."/>
            <person name="Podio M."/>
            <person name="Orjuela J."/>
            <person name="Siena L.A."/>
            <person name="Pessino S.C."/>
            <person name="Combes M.C."/>
            <person name="Mariac C."/>
            <person name="Albertini E."/>
            <person name="Pupilli F."/>
            <person name="Ortiz J.P.A."/>
            <person name="Leblanc O."/>
        </authorList>
    </citation>
    <scope>NUCLEOTIDE SEQUENCE [LARGE SCALE GENOMIC DNA]</scope>
    <source>
        <strain evidence="9">R1</strain>
        <tissue evidence="9">Leaf</tissue>
    </source>
</reference>
<dbReference type="Pfam" id="PF00069">
    <property type="entry name" value="Pkinase"/>
    <property type="match status" value="1"/>
</dbReference>
<dbReference type="Proteomes" id="UP001341281">
    <property type="component" value="Chromosome 02"/>
</dbReference>
<protein>
    <recommendedName>
        <fullName evidence="8">Protein kinase domain-containing protein</fullName>
    </recommendedName>
</protein>
<feature type="region of interest" description="Disordered" evidence="7">
    <location>
        <begin position="1"/>
        <end position="65"/>
    </location>
</feature>
<feature type="compositionally biased region" description="Basic and acidic residues" evidence="7">
    <location>
        <begin position="52"/>
        <end position="62"/>
    </location>
</feature>
<dbReference type="Gene3D" id="1.10.510.10">
    <property type="entry name" value="Transferase(Phosphotransferase) domain 1"/>
    <property type="match status" value="1"/>
</dbReference>
<dbReference type="FunFam" id="1.10.510.10:FF:000559">
    <property type="entry name" value="Protein kinase domain containing protein"/>
    <property type="match status" value="1"/>
</dbReference>
<dbReference type="InterPro" id="IPR008271">
    <property type="entry name" value="Ser/Thr_kinase_AS"/>
</dbReference>
<dbReference type="Gene3D" id="3.30.200.20">
    <property type="entry name" value="Phosphorylase Kinase, domain 1"/>
    <property type="match status" value="1"/>
</dbReference>
<keyword evidence="1" id="KW-0808">Transferase</keyword>
<name>A0AAQ3SR60_PASNO</name>
<gene>
    <name evidence="9" type="ORF">U9M48_009286</name>
</gene>
<dbReference type="InterPro" id="IPR000719">
    <property type="entry name" value="Prot_kinase_dom"/>
</dbReference>
<organism evidence="9 10">
    <name type="scientific">Paspalum notatum var. saurae</name>
    <dbReference type="NCBI Taxonomy" id="547442"/>
    <lineage>
        <taxon>Eukaryota</taxon>
        <taxon>Viridiplantae</taxon>
        <taxon>Streptophyta</taxon>
        <taxon>Embryophyta</taxon>
        <taxon>Tracheophyta</taxon>
        <taxon>Spermatophyta</taxon>
        <taxon>Magnoliopsida</taxon>
        <taxon>Liliopsida</taxon>
        <taxon>Poales</taxon>
        <taxon>Poaceae</taxon>
        <taxon>PACMAD clade</taxon>
        <taxon>Panicoideae</taxon>
        <taxon>Andropogonodae</taxon>
        <taxon>Paspaleae</taxon>
        <taxon>Paspalinae</taxon>
        <taxon>Paspalum</taxon>
    </lineage>
</organism>
<evidence type="ECO:0000313" key="9">
    <source>
        <dbReference type="EMBL" id="WVZ59086.1"/>
    </source>
</evidence>
<feature type="compositionally biased region" description="Basic and acidic residues" evidence="7">
    <location>
        <begin position="1"/>
        <end position="13"/>
    </location>
</feature>
<accession>A0AAQ3SR60</accession>
<keyword evidence="10" id="KW-1185">Reference proteome</keyword>
<feature type="domain" description="Protein kinase" evidence="8">
    <location>
        <begin position="72"/>
        <end position="341"/>
    </location>
</feature>
<evidence type="ECO:0000256" key="4">
    <source>
        <dbReference type="ARBA" id="ARBA00022840"/>
    </source>
</evidence>
<proteinExistence type="inferred from homology"/>
<keyword evidence="2 5" id="KW-0547">Nucleotide-binding</keyword>
<dbReference type="EMBL" id="CP144746">
    <property type="protein sequence ID" value="WVZ59086.1"/>
    <property type="molecule type" value="Genomic_DNA"/>
</dbReference>